<dbReference type="InterPro" id="IPR050789">
    <property type="entry name" value="Diverse_Enzym_Activities"/>
</dbReference>
<reference evidence="2" key="1">
    <citation type="journal article" date="2014" name="Int. J. Syst. Evol. Microbiol.">
        <title>Complete genome sequence of Corynebacterium casei LMG S-19264T (=DSM 44701T), isolated from a smear-ripened cheese.</title>
        <authorList>
            <consortium name="US DOE Joint Genome Institute (JGI-PGF)"/>
            <person name="Walter F."/>
            <person name="Albersmeier A."/>
            <person name="Kalinowski J."/>
            <person name="Ruckert C."/>
        </authorList>
    </citation>
    <scope>NUCLEOTIDE SEQUENCE</scope>
    <source>
        <strain evidence="2">CGMCC 1.15082</strain>
    </source>
</reference>
<feature type="domain" description="Beta-lactamase-related" evidence="1">
    <location>
        <begin position="111"/>
        <end position="415"/>
    </location>
</feature>
<dbReference type="InterPro" id="IPR012338">
    <property type="entry name" value="Beta-lactam/transpept-like"/>
</dbReference>
<dbReference type="PANTHER" id="PTHR43283:SF7">
    <property type="entry name" value="BETA-LACTAMASE-RELATED DOMAIN-CONTAINING PROTEIN"/>
    <property type="match status" value="1"/>
</dbReference>
<dbReference type="InterPro" id="IPR001466">
    <property type="entry name" value="Beta-lactam-related"/>
</dbReference>
<sequence>MKTIATEAPSGAALAADSVIGLDAAMSSEGKTRAALHIGKANMFAPEQNRYTFKHMEEFFPTKTIDAGEGLEFIFMDAGIPFDQEKIGFSFRDPLTGDVSTSTLAQMLRETRADALVVLKDGRLVHEAYFDGQTPRTRHQMMSVTKSLTGMLAGALLAEGKLDRNARVGDLIPELLGSAYGDATVGQVMDMTVGIRYCEDYTDPESEVAIYGAVLGFFPSPTGYSGPRTIREFLPTLRKKCEHGRAFHYVTANTDVLGWLCERATGIPLEKMIEEHIWSKMGMARDAYVLVDSAGTASCGAGFNATAVDLAKIGQMLLDEGLFNGQRILPPGFFAELLKGGDRETFARSPEGKIAMSGWSYRDQFWFRHNAHNAYMAIGIFGQWLYIDPAARTVIVMQSSLPLPDSDEVVAYTLAAFDAIIAGLD</sequence>
<accession>A0A916SMZ0</accession>
<dbReference type="EMBL" id="BMHH01000025">
    <property type="protein sequence ID" value="GGB08874.1"/>
    <property type="molecule type" value="Genomic_DNA"/>
</dbReference>
<proteinExistence type="predicted"/>
<dbReference type="RefSeq" id="WP_188826065.1">
    <property type="nucleotide sequence ID" value="NZ_BMHH01000025.1"/>
</dbReference>
<keyword evidence="2" id="KW-0378">Hydrolase</keyword>
<gene>
    <name evidence="2" type="ORF">GCM10011491_41080</name>
</gene>
<evidence type="ECO:0000313" key="2">
    <source>
        <dbReference type="EMBL" id="GGB08874.1"/>
    </source>
</evidence>
<dbReference type="Gene3D" id="3.40.710.10">
    <property type="entry name" value="DD-peptidase/beta-lactamase superfamily"/>
    <property type="match status" value="1"/>
</dbReference>
<dbReference type="Pfam" id="PF00144">
    <property type="entry name" value="Beta-lactamase"/>
    <property type="match status" value="1"/>
</dbReference>
<reference evidence="2" key="2">
    <citation type="submission" date="2020-09" db="EMBL/GenBank/DDBJ databases">
        <authorList>
            <person name="Sun Q."/>
            <person name="Zhou Y."/>
        </authorList>
    </citation>
    <scope>NUCLEOTIDE SEQUENCE</scope>
    <source>
        <strain evidence="2">CGMCC 1.15082</strain>
    </source>
</reference>
<dbReference type="PANTHER" id="PTHR43283">
    <property type="entry name" value="BETA-LACTAMASE-RELATED"/>
    <property type="match status" value="1"/>
</dbReference>
<evidence type="ECO:0000313" key="3">
    <source>
        <dbReference type="Proteomes" id="UP000646478"/>
    </source>
</evidence>
<name>A0A916SMZ0_9HYPH</name>
<dbReference type="SUPFAM" id="SSF56601">
    <property type="entry name" value="beta-lactamase/transpeptidase-like"/>
    <property type="match status" value="1"/>
</dbReference>
<organism evidence="2 3">
    <name type="scientific">Brucella endophytica</name>
    <dbReference type="NCBI Taxonomy" id="1963359"/>
    <lineage>
        <taxon>Bacteria</taxon>
        <taxon>Pseudomonadati</taxon>
        <taxon>Pseudomonadota</taxon>
        <taxon>Alphaproteobacteria</taxon>
        <taxon>Hyphomicrobiales</taxon>
        <taxon>Brucellaceae</taxon>
        <taxon>Brucella/Ochrobactrum group</taxon>
        <taxon>Brucella</taxon>
    </lineage>
</organism>
<protein>
    <submittedName>
        <fullName evidence="2">6-aminohexanoate-dimer hydrolase</fullName>
    </submittedName>
</protein>
<dbReference type="Proteomes" id="UP000646478">
    <property type="component" value="Unassembled WGS sequence"/>
</dbReference>
<evidence type="ECO:0000259" key="1">
    <source>
        <dbReference type="Pfam" id="PF00144"/>
    </source>
</evidence>
<comment type="caution">
    <text evidence="2">The sequence shown here is derived from an EMBL/GenBank/DDBJ whole genome shotgun (WGS) entry which is preliminary data.</text>
</comment>
<keyword evidence="3" id="KW-1185">Reference proteome</keyword>
<dbReference type="AlphaFoldDB" id="A0A916SMZ0"/>
<dbReference type="GO" id="GO:0016787">
    <property type="term" value="F:hydrolase activity"/>
    <property type="evidence" value="ECO:0007669"/>
    <property type="project" value="UniProtKB-KW"/>
</dbReference>